<protein>
    <recommendedName>
        <fullName evidence="5">MalT-like TPR region domain-containing protein</fullName>
    </recommendedName>
</protein>
<gene>
    <name evidence="3" type="ORF">CHLNCDRAFT_140883</name>
</gene>
<evidence type="ECO:0008006" key="5">
    <source>
        <dbReference type="Google" id="ProtNLM"/>
    </source>
</evidence>
<evidence type="ECO:0000313" key="4">
    <source>
        <dbReference type="Proteomes" id="UP000008141"/>
    </source>
</evidence>
<dbReference type="InterPro" id="IPR011990">
    <property type="entry name" value="TPR-like_helical_dom_sf"/>
</dbReference>
<dbReference type="Proteomes" id="UP000008141">
    <property type="component" value="Unassembled WGS sequence"/>
</dbReference>
<dbReference type="SUPFAM" id="SSF48452">
    <property type="entry name" value="TPR-like"/>
    <property type="match status" value="1"/>
</dbReference>
<dbReference type="KEGG" id="cvr:CHLNCDRAFT_140883"/>
<evidence type="ECO:0000256" key="2">
    <source>
        <dbReference type="SAM" id="MobiDB-lite"/>
    </source>
</evidence>
<keyword evidence="1" id="KW-0175">Coiled coil</keyword>
<proteinExistence type="predicted"/>
<evidence type="ECO:0000313" key="3">
    <source>
        <dbReference type="EMBL" id="EFN58922.1"/>
    </source>
</evidence>
<feature type="compositionally biased region" description="Acidic residues" evidence="2">
    <location>
        <begin position="27"/>
        <end position="43"/>
    </location>
</feature>
<accession>E1Z6F6</accession>
<feature type="coiled-coil region" evidence="1">
    <location>
        <begin position="164"/>
        <end position="191"/>
    </location>
</feature>
<dbReference type="OMA" id="LEMMEAH"/>
<name>E1Z6F6_CHLVA</name>
<dbReference type="InParanoid" id="E1Z6F6"/>
<dbReference type="Gene3D" id="1.25.40.10">
    <property type="entry name" value="Tetratricopeptide repeat domain"/>
    <property type="match status" value="2"/>
</dbReference>
<dbReference type="GeneID" id="17358068"/>
<feature type="region of interest" description="Disordered" evidence="2">
    <location>
        <begin position="1"/>
        <end position="43"/>
    </location>
</feature>
<keyword evidence="4" id="KW-1185">Reference proteome</keyword>
<feature type="compositionally biased region" description="Low complexity" evidence="2">
    <location>
        <begin position="1"/>
        <end position="16"/>
    </location>
</feature>
<organism evidence="4">
    <name type="scientific">Chlorella variabilis</name>
    <name type="common">Green alga</name>
    <dbReference type="NCBI Taxonomy" id="554065"/>
    <lineage>
        <taxon>Eukaryota</taxon>
        <taxon>Viridiplantae</taxon>
        <taxon>Chlorophyta</taxon>
        <taxon>core chlorophytes</taxon>
        <taxon>Trebouxiophyceae</taxon>
        <taxon>Chlorellales</taxon>
        <taxon>Chlorellaceae</taxon>
        <taxon>Chlorella clade</taxon>
        <taxon>Chlorella</taxon>
    </lineage>
</organism>
<dbReference type="AlphaFoldDB" id="E1Z6F6"/>
<dbReference type="eggNOG" id="ENOG502SSUS">
    <property type="taxonomic scope" value="Eukaryota"/>
</dbReference>
<reference evidence="3 4" key="1">
    <citation type="journal article" date="2010" name="Plant Cell">
        <title>The Chlorella variabilis NC64A genome reveals adaptation to photosymbiosis, coevolution with viruses, and cryptic sex.</title>
        <authorList>
            <person name="Blanc G."/>
            <person name="Duncan G."/>
            <person name="Agarkova I."/>
            <person name="Borodovsky M."/>
            <person name="Gurnon J."/>
            <person name="Kuo A."/>
            <person name="Lindquist E."/>
            <person name="Lucas S."/>
            <person name="Pangilinan J."/>
            <person name="Polle J."/>
            <person name="Salamov A."/>
            <person name="Terry A."/>
            <person name="Yamada T."/>
            <person name="Dunigan D.D."/>
            <person name="Grigoriev I.V."/>
            <person name="Claverie J.M."/>
            <person name="Van Etten J.L."/>
        </authorList>
    </citation>
    <scope>NUCLEOTIDE SEQUENCE [LARGE SCALE GENOMIC DNA]</scope>
    <source>
        <strain evidence="3 4">NC64A</strain>
    </source>
</reference>
<evidence type="ECO:0000256" key="1">
    <source>
        <dbReference type="SAM" id="Coils"/>
    </source>
</evidence>
<dbReference type="EMBL" id="GL433837">
    <property type="protein sequence ID" value="EFN58922.1"/>
    <property type="molecule type" value="Genomic_DNA"/>
</dbReference>
<dbReference type="OrthoDB" id="514334at2759"/>
<sequence>MEGAKAGGDDTAAAAGTPPPPPAAAEGGEEEEEVVEEDDEEAEAAMAEAFERLIAAAFEMVQQGKPMEAEYVLEEGAKQAGEILGKGALEVAALYDQLCIIRFLHERMEEAAEAAKRALEILKEHDEGFGPATAIASTRYASTLLASGNPQEAQLYAGRSIDGLERALKMLAEFKGEDEEEEEELAETKAKFEMGLGESKFYHALAKQAQNLSPPAVGQFLDEMKAGLEMMEAHLGPDSPLVAAALREHSRLIMSALEGDQQELAEVLYAQDARLHMAAGANYEHVALTLYQLGAAVSHTVLVALPMYCLQYVMGKYEESAESLRMSLETVKAHYPEAEEHMLTVQQRLGMVTALLGRYEAAKQLLHEVAPALVSALGEGNPASEELQFMLSLIALREMEADGVSDPVRRLECLAGMEKHLKALTGYGEQHMLVKKAAALHEEAAATVHKK</sequence>
<dbReference type="RefSeq" id="XP_005851024.1">
    <property type="nucleotide sequence ID" value="XM_005850962.1"/>
</dbReference>